<evidence type="ECO:0000256" key="2">
    <source>
        <dbReference type="ARBA" id="ARBA00022475"/>
    </source>
</evidence>
<dbReference type="Pfam" id="PF03799">
    <property type="entry name" value="FtsQ_DivIB_C"/>
    <property type="match status" value="1"/>
</dbReference>
<keyword evidence="4 11" id="KW-0132">Cell division</keyword>
<evidence type="ECO:0000256" key="8">
    <source>
        <dbReference type="ARBA" id="ARBA00023306"/>
    </source>
</evidence>
<dbReference type="InterPro" id="IPR013685">
    <property type="entry name" value="POTRA_FtsQ_type"/>
</dbReference>
<dbReference type="Gene3D" id="3.10.20.310">
    <property type="entry name" value="membrane protein fhac"/>
    <property type="match status" value="1"/>
</dbReference>
<evidence type="ECO:0000256" key="7">
    <source>
        <dbReference type="ARBA" id="ARBA00023136"/>
    </source>
</evidence>
<evidence type="ECO:0000256" key="4">
    <source>
        <dbReference type="ARBA" id="ARBA00022618"/>
    </source>
</evidence>
<keyword evidence="2" id="KW-1003">Cell membrane</keyword>
<evidence type="ECO:0000256" key="1">
    <source>
        <dbReference type="ARBA" id="ARBA00004370"/>
    </source>
</evidence>
<comment type="subcellular location">
    <subcellularLocation>
        <location evidence="1">Membrane</location>
    </subcellularLocation>
</comment>
<keyword evidence="6 9" id="KW-1133">Transmembrane helix</keyword>
<dbReference type="EMBL" id="BLAB01000001">
    <property type="protein sequence ID" value="GER92534.1"/>
    <property type="molecule type" value="Genomic_DNA"/>
</dbReference>
<evidence type="ECO:0000256" key="3">
    <source>
        <dbReference type="ARBA" id="ARBA00022519"/>
    </source>
</evidence>
<dbReference type="InterPro" id="IPR005548">
    <property type="entry name" value="Cell_div_FtsQ/DivIB_C"/>
</dbReference>
<name>A0A5J4KTD1_9ZZZZ</name>
<keyword evidence="8" id="KW-0131">Cell cycle</keyword>
<keyword evidence="5 9" id="KW-0812">Transmembrane</keyword>
<organism evidence="11">
    <name type="scientific">hot springs metagenome</name>
    <dbReference type="NCBI Taxonomy" id="433727"/>
    <lineage>
        <taxon>unclassified sequences</taxon>
        <taxon>metagenomes</taxon>
        <taxon>ecological metagenomes</taxon>
    </lineage>
</organism>
<dbReference type="AlphaFoldDB" id="A0A5J4KTD1"/>
<gene>
    <name evidence="11" type="ORF">A45J_0250</name>
</gene>
<dbReference type="GO" id="GO:0016020">
    <property type="term" value="C:membrane"/>
    <property type="evidence" value="ECO:0007669"/>
    <property type="project" value="UniProtKB-SubCell"/>
</dbReference>
<keyword evidence="3" id="KW-0997">Cell inner membrane</keyword>
<evidence type="ECO:0000313" key="11">
    <source>
        <dbReference type="EMBL" id="GER92534.1"/>
    </source>
</evidence>
<dbReference type="Gene3D" id="3.40.50.11690">
    <property type="entry name" value="Cell division protein FtsQ/DivIB"/>
    <property type="match status" value="1"/>
</dbReference>
<dbReference type="Pfam" id="PF08478">
    <property type="entry name" value="POTRA_1"/>
    <property type="match status" value="1"/>
</dbReference>
<reference evidence="11" key="1">
    <citation type="submission" date="2019-10" db="EMBL/GenBank/DDBJ databases">
        <title>Metagenomic sequencing of thiosulfate-disproportionating enrichment culture.</title>
        <authorList>
            <person name="Umezawa K."/>
            <person name="Kojima H."/>
            <person name="Fukui M."/>
        </authorList>
    </citation>
    <scope>NUCLEOTIDE SEQUENCE</scope>
    <source>
        <strain evidence="11">45J</strain>
    </source>
</reference>
<dbReference type="PROSITE" id="PS51779">
    <property type="entry name" value="POTRA"/>
    <property type="match status" value="1"/>
</dbReference>
<keyword evidence="7 9" id="KW-0472">Membrane</keyword>
<sequence>MDIGRRNLRSLQRKKEKKKIKLFVFLFLTFVAAFFTSYFLIKNNMLVRDIVFVGNHHLKTDELRSLIKIKKGDELFGISGRELYDRLRTSPWIRDAIIKKELSGRVLINVIEAVPVAVLSMAGRAYLIDKEGNILEPMKEGTVLFLPVIKDIDYKNNREAYLEAVRFVNVLHNKRVMPYGDVIEITGQRPEDITLKFDKISIKIGMGDFEKKLERLEFVRDEIEKRKISVEYIDLRFANKIIVKPTGDMEREQISN</sequence>
<feature type="transmembrane region" description="Helical" evidence="9">
    <location>
        <begin position="20"/>
        <end position="41"/>
    </location>
</feature>
<comment type="caution">
    <text evidence="11">The sequence shown here is derived from an EMBL/GenBank/DDBJ whole genome shotgun (WGS) entry which is preliminary data.</text>
</comment>
<dbReference type="GO" id="GO:0090529">
    <property type="term" value="P:cell septum assembly"/>
    <property type="evidence" value="ECO:0007669"/>
    <property type="project" value="InterPro"/>
</dbReference>
<dbReference type="PANTHER" id="PTHR35851">
    <property type="entry name" value="CELL DIVISION PROTEIN FTSQ"/>
    <property type="match status" value="1"/>
</dbReference>
<evidence type="ECO:0000256" key="9">
    <source>
        <dbReference type="SAM" id="Phobius"/>
    </source>
</evidence>
<protein>
    <submittedName>
        <fullName evidence="11">Cell division protein FtsQ</fullName>
    </submittedName>
</protein>
<evidence type="ECO:0000256" key="5">
    <source>
        <dbReference type="ARBA" id="ARBA00022692"/>
    </source>
</evidence>
<dbReference type="InterPro" id="IPR034746">
    <property type="entry name" value="POTRA"/>
</dbReference>
<dbReference type="InterPro" id="IPR026579">
    <property type="entry name" value="FtsQ"/>
</dbReference>
<accession>A0A5J4KTD1</accession>
<evidence type="ECO:0000256" key="6">
    <source>
        <dbReference type="ARBA" id="ARBA00022989"/>
    </source>
</evidence>
<dbReference type="PANTHER" id="PTHR35851:SF1">
    <property type="entry name" value="CELL DIVISION PROTEIN FTSQ"/>
    <property type="match status" value="1"/>
</dbReference>
<dbReference type="InterPro" id="IPR045335">
    <property type="entry name" value="FtsQ_C_sf"/>
</dbReference>
<evidence type="ECO:0000259" key="10">
    <source>
        <dbReference type="PROSITE" id="PS51779"/>
    </source>
</evidence>
<proteinExistence type="predicted"/>
<feature type="domain" description="POTRA" evidence="10">
    <location>
        <begin position="45"/>
        <end position="113"/>
    </location>
</feature>